<name>A0A328NQR3_9ACTN</name>
<reference evidence="1 2" key="1">
    <citation type="submission" date="2018-03" db="EMBL/GenBank/DDBJ databases">
        <title>Defining the species Micromonospora saelicesensis and Micromonospora noduli under the framework of genomics.</title>
        <authorList>
            <person name="Riesco R."/>
            <person name="Trujillo M.E."/>
        </authorList>
    </citation>
    <scope>NUCLEOTIDE SEQUENCE [LARGE SCALE GENOMIC DNA]</scope>
    <source>
        <strain evidence="1 2">PSN13</strain>
    </source>
</reference>
<dbReference type="GO" id="GO:0008782">
    <property type="term" value="F:adenosylhomocysteine nucleosidase activity"/>
    <property type="evidence" value="ECO:0007669"/>
    <property type="project" value="TreeGrafter"/>
</dbReference>
<dbReference type="Gene3D" id="3.40.50.1580">
    <property type="entry name" value="Nucleoside phosphorylase domain"/>
    <property type="match status" value="1"/>
</dbReference>
<dbReference type="InterPro" id="IPR035994">
    <property type="entry name" value="Nucleoside_phosphorylase_sf"/>
</dbReference>
<dbReference type="GO" id="GO:0008930">
    <property type="term" value="F:methylthioadenosine nucleosidase activity"/>
    <property type="evidence" value="ECO:0007669"/>
    <property type="project" value="TreeGrafter"/>
</dbReference>
<dbReference type="AlphaFoldDB" id="A0A328NQR3"/>
<dbReference type="SUPFAM" id="SSF53167">
    <property type="entry name" value="Purine and uridine phosphorylases"/>
    <property type="match status" value="1"/>
</dbReference>
<dbReference type="GO" id="GO:0005829">
    <property type="term" value="C:cytosol"/>
    <property type="evidence" value="ECO:0007669"/>
    <property type="project" value="TreeGrafter"/>
</dbReference>
<organism evidence="1 2">
    <name type="scientific">Micromonospora saelicesensis</name>
    <dbReference type="NCBI Taxonomy" id="285676"/>
    <lineage>
        <taxon>Bacteria</taxon>
        <taxon>Bacillati</taxon>
        <taxon>Actinomycetota</taxon>
        <taxon>Actinomycetes</taxon>
        <taxon>Micromonosporales</taxon>
        <taxon>Micromonosporaceae</taxon>
        <taxon>Micromonospora</taxon>
    </lineage>
</organism>
<dbReference type="PANTHER" id="PTHR46832">
    <property type="entry name" value="5'-METHYLTHIOADENOSINE/S-ADENOSYLHOMOCYSTEINE NUCLEOSIDASE"/>
    <property type="match status" value="1"/>
</dbReference>
<protein>
    <recommendedName>
        <fullName evidence="3">Nucleoside phosphorylase domain-containing protein</fullName>
    </recommendedName>
</protein>
<comment type="caution">
    <text evidence="1">The sequence shown here is derived from an EMBL/GenBank/DDBJ whole genome shotgun (WGS) entry which is preliminary data.</text>
</comment>
<dbReference type="GO" id="GO:0009116">
    <property type="term" value="P:nucleoside metabolic process"/>
    <property type="evidence" value="ECO:0007669"/>
    <property type="project" value="InterPro"/>
</dbReference>
<sequence length="358" mass="39361">MTDMDPIDVLIVAAIPLEHEAARAGIDDWTPCDQDDPHPYLRGEYRCADGRRLSVALARPVRMSGRPTSVAATALVDRLRPGCLAMPGVCAGNPGEVALGDVVVAEMTYEYDEGKQTTKGFAGDHRPYQLDQQWIRAAQELDPSTLPSYGPTTEDEAALWLLERLLLDQDPVKHPAFERYFPPGTWPRRPAAIEARGHIIRPGVEWTLTEEGRIFIERVRYDDVYGPAKLPFAVKVAPMASGSYVAKDGEAWARLAAMGIRSVTGLDMEAATIATVAETQGVPHWLVVKGVMDHADPAKDDRYKRFAAHASAEVLYALLDRLTGRSLNPAATRHNVRLENVLGAQIGDHNVQHNIYNG</sequence>
<proteinExistence type="predicted"/>
<dbReference type="Proteomes" id="UP000249419">
    <property type="component" value="Unassembled WGS sequence"/>
</dbReference>
<accession>A0A328NQR3</accession>
<evidence type="ECO:0000313" key="2">
    <source>
        <dbReference type="Proteomes" id="UP000249419"/>
    </source>
</evidence>
<evidence type="ECO:0000313" key="1">
    <source>
        <dbReference type="EMBL" id="RAO37366.1"/>
    </source>
</evidence>
<dbReference type="GO" id="GO:0019284">
    <property type="term" value="P:L-methionine salvage from S-adenosylmethionine"/>
    <property type="evidence" value="ECO:0007669"/>
    <property type="project" value="TreeGrafter"/>
</dbReference>
<evidence type="ECO:0008006" key="3">
    <source>
        <dbReference type="Google" id="ProtNLM"/>
    </source>
</evidence>
<dbReference type="EMBL" id="PYAG01000005">
    <property type="protein sequence ID" value="RAO37366.1"/>
    <property type="molecule type" value="Genomic_DNA"/>
</dbReference>
<gene>
    <name evidence="1" type="ORF">PSN13_01348</name>
</gene>
<dbReference type="PANTHER" id="PTHR46832:SF1">
    <property type="entry name" value="5'-METHYLTHIOADENOSINE_S-ADENOSYLHOMOCYSTEINE NUCLEOSIDASE"/>
    <property type="match status" value="1"/>
</dbReference>